<dbReference type="GO" id="GO:0001682">
    <property type="term" value="P:tRNA 5'-leader removal"/>
    <property type="evidence" value="ECO:0007669"/>
    <property type="project" value="InterPro"/>
</dbReference>
<sequence>MICEDIMKLKILPPTLRPNNRYLVLDIKSEVKISKEELVSAIWYGCLRLYGELETSSFNLWLMRFYDLNNYSSKNSNSIMDNNFNNEISYYHFKAVLRCQRGFEDNVRGSLALLSNYNNKKIAITTIGISGTIASSIEKFIN</sequence>
<protein>
    <submittedName>
        <fullName evidence="2">Uncharacterized protein</fullName>
    </submittedName>
</protein>
<dbReference type="AlphaFoldDB" id="A0A644T7K9"/>
<keyword evidence="1" id="KW-0819">tRNA processing</keyword>
<organism evidence="2">
    <name type="scientific">bioreactor metagenome</name>
    <dbReference type="NCBI Taxonomy" id="1076179"/>
    <lineage>
        <taxon>unclassified sequences</taxon>
        <taxon>metagenomes</taxon>
        <taxon>ecological metagenomes</taxon>
    </lineage>
</organism>
<dbReference type="InterPro" id="IPR002759">
    <property type="entry name" value="Pop5/Rpp14/Rnp2-like"/>
</dbReference>
<dbReference type="Gene3D" id="3.30.70.3250">
    <property type="entry name" value="Ribonuclease P, Pop5 subunit"/>
    <property type="match status" value="1"/>
</dbReference>
<dbReference type="EMBL" id="VSSQ01000019">
    <property type="protein sequence ID" value="MPL62810.1"/>
    <property type="molecule type" value="Genomic_DNA"/>
</dbReference>
<accession>A0A644T7K9</accession>
<reference evidence="2" key="1">
    <citation type="submission" date="2019-08" db="EMBL/GenBank/DDBJ databases">
        <authorList>
            <person name="Kucharzyk K."/>
            <person name="Murdoch R.W."/>
            <person name="Higgins S."/>
            <person name="Loffler F."/>
        </authorList>
    </citation>
    <scope>NUCLEOTIDE SEQUENCE</scope>
</reference>
<dbReference type="HAMAP" id="MF_00755">
    <property type="entry name" value="RNase_P_2"/>
    <property type="match status" value="1"/>
</dbReference>
<comment type="caution">
    <text evidence="2">The sequence shown here is derived from an EMBL/GenBank/DDBJ whole genome shotgun (WGS) entry which is preliminary data.</text>
</comment>
<evidence type="ECO:0000313" key="2">
    <source>
        <dbReference type="EMBL" id="MPL62810.1"/>
    </source>
</evidence>
<proteinExistence type="inferred from homology"/>
<name>A0A644T7K9_9ZZZZ</name>
<dbReference type="Pfam" id="PF01900">
    <property type="entry name" value="RNase_P_Rpp14"/>
    <property type="match status" value="1"/>
</dbReference>
<evidence type="ECO:0000256" key="1">
    <source>
        <dbReference type="ARBA" id="ARBA00022694"/>
    </source>
</evidence>
<dbReference type="GO" id="GO:0030677">
    <property type="term" value="C:ribonuclease P complex"/>
    <property type="evidence" value="ECO:0007669"/>
    <property type="project" value="InterPro"/>
</dbReference>
<gene>
    <name evidence="2" type="ORF">SDC9_08430</name>
</gene>
<dbReference type="InterPro" id="IPR038085">
    <property type="entry name" value="Rnp2-like_sf"/>
</dbReference>
<dbReference type="SUPFAM" id="SSF160350">
    <property type="entry name" value="Rnp2-like"/>
    <property type="match status" value="1"/>
</dbReference>